<accession>A0A412B0J6</accession>
<proteinExistence type="predicted"/>
<dbReference type="PANTHER" id="PTHR35039">
    <property type="entry name" value="3-KETO-L-GULONATE-6-PHOSPHATE DECARBOXYLASE SGBH-RELATED"/>
    <property type="match status" value="1"/>
</dbReference>
<organism evidence="1 2">
    <name type="scientific">[Clostridium] leptum</name>
    <dbReference type="NCBI Taxonomy" id="1535"/>
    <lineage>
        <taxon>Bacteria</taxon>
        <taxon>Bacillati</taxon>
        <taxon>Bacillota</taxon>
        <taxon>Clostridia</taxon>
        <taxon>Eubacteriales</taxon>
        <taxon>Oscillospiraceae</taxon>
        <taxon>Oscillospiraceae incertae sedis</taxon>
    </lineage>
</organism>
<sequence>MSEKKIWVETIIDAFDLETTKEIARKAVEFGTDWISVGTNNMYSCGFMHSIPAVKEIAGDIPVVADIKIHDGGNGFSVQARKCGADYSVVSTRFNYGCARQAMIAYANTGIKIIGDLCTVPVAEIPHYVAELQNIGIHAVRVHQTYDELKYRYMFSRSWDGVKEAKGVATIPVGCVVRTKEDIIHALEDGADYICLAGDVVDKAPEQGYEALKEYIDFVHNYQGCQSSNNHGGYSGYQAK</sequence>
<dbReference type="PANTHER" id="PTHR35039:SF3">
    <property type="entry name" value="3-KETO-L-GULONATE-6-PHOSPHATE DECARBOXYLASE SGBH-RELATED"/>
    <property type="match status" value="1"/>
</dbReference>
<dbReference type="SUPFAM" id="SSF51366">
    <property type="entry name" value="Ribulose-phoshate binding barrel"/>
    <property type="match status" value="1"/>
</dbReference>
<evidence type="ECO:0008006" key="3">
    <source>
        <dbReference type="Google" id="ProtNLM"/>
    </source>
</evidence>
<evidence type="ECO:0000313" key="2">
    <source>
        <dbReference type="Proteomes" id="UP000284751"/>
    </source>
</evidence>
<dbReference type="GO" id="GO:0033982">
    <property type="term" value="F:3-dehydro-L-gulonate-6-phosphate decarboxylase activity"/>
    <property type="evidence" value="ECO:0007669"/>
    <property type="project" value="TreeGrafter"/>
</dbReference>
<evidence type="ECO:0000313" key="1">
    <source>
        <dbReference type="EMBL" id="RGQ44157.1"/>
    </source>
</evidence>
<reference evidence="1 2" key="1">
    <citation type="submission" date="2018-08" db="EMBL/GenBank/DDBJ databases">
        <title>A genome reference for cultivated species of the human gut microbiota.</title>
        <authorList>
            <person name="Zou Y."/>
            <person name="Xue W."/>
            <person name="Luo G."/>
        </authorList>
    </citation>
    <scope>NUCLEOTIDE SEQUENCE [LARGE SCALE GENOMIC DNA]</scope>
    <source>
        <strain evidence="1 2">AF28-26</strain>
    </source>
</reference>
<dbReference type="GO" id="GO:0019854">
    <property type="term" value="P:L-ascorbic acid catabolic process"/>
    <property type="evidence" value="ECO:0007669"/>
    <property type="project" value="TreeGrafter"/>
</dbReference>
<dbReference type="AlphaFoldDB" id="A0A412B0J6"/>
<dbReference type="InterPro" id="IPR011060">
    <property type="entry name" value="RibuloseP-bd_barrel"/>
</dbReference>
<protein>
    <recommendedName>
        <fullName evidence="3">Orotidine 5'-phosphate decarboxylase domain-containing protein</fullName>
    </recommendedName>
</protein>
<dbReference type="Gene3D" id="3.20.20.70">
    <property type="entry name" value="Aldolase class I"/>
    <property type="match status" value="1"/>
</dbReference>
<dbReference type="EMBL" id="QRTC01000003">
    <property type="protein sequence ID" value="RGQ44157.1"/>
    <property type="molecule type" value="Genomic_DNA"/>
</dbReference>
<dbReference type="InterPro" id="IPR013785">
    <property type="entry name" value="Aldolase_TIM"/>
</dbReference>
<comment type="caution">
    <text evidence="1">The sequence shown here is derived from an EMBL/GenBank/DDBJ whole genome shotgun (WGS) entry which is preliminary data.</text>
</comment>
<name>A0A412B0J6_9FIRM</name>
<dbReference type="Proteomes" id="UP000284751">
    <property type="component" value="Unassembled WGS sequence"/>
</dbReference>
<gene>
    <name evidence="1" type="ORF">DWY99_01700</name>
</gene>